<feature type="transmembrane region" description="Helical" evidence="1">
    <location>
        <begin position="245"/>
        <end position="269"/>
    </location>
</feature>
<evidence type="ECO:0000313" key="3">
    <source>
        <dbReference type="EMBL" id="KAL0273541.1"/>
    </source>
</evidence>
<sequence>MNKFTFTPIFQYISDTFCTAHSLKMQSAVLRRVGVYTTRQNGVLIMRLSSHKDSKFDISHARNTRMEQYPEAQKLQLPTNFRDLPSSEEIAFSKMRTRDISGTCIETLFQLERTERNEYYDSDTRIGKYNCSGAVNLSSSMQTNVPDPFRPKSKPTHLNMPGGQWGQQAKYLSEQLQNIHPAKCSPSPGILTKELGRTAAAQSTAPRIAMMMVQPKRYCSGEGKTDAVEKKNLSAAEKMKNATRVFGPTFLALYACVSIVNLGICYLLVSWGVDVKGIVESFGWSEGTDTAVLAGPFVVAYALHKVLLPVRTTITIGLAPFVVKYLRKIGFIKK</sequence>
<dbReference type="GO" id="GO:0005739">
    <property type="term" value="C:mitochondrion"/>
    <property type="evidence" value="ECO:0007669"/>
    <property type="project" value="TreeGrafter"/>
</dbReference>
<protein>
    <recommendedName>
        <fullName evidence="2">DUF1279 domain-containing protein</fullName>
    </recommendedName>
</protein>
<dbReference type="PANTHER" id="PTHR21377">
    <property type="entry name" value="PROTEIN FAM210B, MITOCHONDRIAL"/>
    <property type="match status" value="1"/>
</dbReference>
<dbReference type="AlphaFoldDB" id="A0AAW2HUX6"/>
<dbReference type="InterPro" id="IPR009688">
    <property type="entry name" value="FAM210A/B-like_dom"/>
</dbReference>
<accession>A0AAW2HUX6</accession>
<dbReference type="Pfam" id="PF06916">
    <property type="entry name" value="FAM210A-B_dom"/>
    <property type="match status" value="1"/>
</dbReference>
<organism evidence="3">
    <name type="scientific">Menopon gallinae</name>
    <name type="common">poultry shaft louse</name>
    <dbReference type="NCBI Taxonomy" id="328185"/>
    <lineage>
        <taxon>Eukaryota</taxon>
        <taxon>Metazoa</taxon>
        <taxon>Ecdysozoa</taxon>
        <taxon>Arthropoda</taxon>
        <taxon>Hexapoda</taxon>
        <taxon>Insecta</taxon>
        <taxon>Pterygota</taxon>
        <taxon>Neoptera</taxon>
        <taxon>Paraneoptera</taxon>
        <taxon>Psocodea</taxon>
        <taxon>Troctomorpha</taxon>
        <taxon>Phthiraptera</taxon>
        <taxon>Amblycera</taxon>
        <taxon>Menoponidae</taxon>
        <taxon>Menopon</taxon>
    </lineage>
</organism>
<gene>
    <name evidence="3" type="ORF">PYX00_006172</name>
</gene>
<dbReference type="PANTHER" id="PTHR21377:SF0">
    <property type="entry name" value="PROTEIN FAM210B, MITOCHONDRIAL"/>
    <property type="match status" value="1"/>
</dbReference>
<dbReference type="InterPro" id="IPR045866">
    <property type="entry name" value="FAM210A/B-like"/>
</dbReference>
<evidence type="ECO:0000259" key="2">
    <source>
        <dbReference type="Pfam" id="PF06916"/>
    </source>
</evidence>
<name>A0AAW2HUX6_9NEOP</name>
<comment type="caution">
    <text evidence="3">The sequence shown here is derived from an EMBL/GenBank/DDBJ whole genome shotgun (WGS) entry which is preliminary data.</text>
</comment>
<keyword evidence="1" id="KW-0472">Membrane</keyword>
<feature type="transmembrane region" description="Helical" evidence="1">
    <location>
        <begin position="306"/>
        <end position="326"/>
    </location>
</feature>
<dbReference type="EMBL" id="JARGDH010000003">
    <property type="protein sequence ID" value="KAL0273541.1"/>
    <property type="molecule type" value="Genomic_DNA"/>
</dbReference>
<reference evidence="3" key="1">
    <citation type="journal article" date="2024" name="Gigascience">
        <title>Chromosome-level genome of the poultry shaft louse Menopon gallinae provides insight into the host-switching and adaptive evolution of parasitic lice.</title>
        <authorList>
            <person name="Xu Y."/>
            <person name="Ma L."/>
            <person name="Liu S."/>
            <person name="Liang Y."/>
            <person name="Liu Q."/>
            <person name="He Z."/>
            <person name="Tian L."/>
            <person name="Duan Y."/>
            <person name="Cai W."/>
            <person name="Li H."/>
            <person name="Song F."/>
        </authorList>
    </citation>
    <scope>NUCLEOTIDE SEQUENCE</scope>
    <source>
        <strain evidence="3">Cailab_2023a</strain>
    </source>
</reference>
<evidence type="ECO:0000256" key="1">
    <source>
        <dbReference type="SAM" id="Phobius"/>
    </source>
</evidence>
<keyword evidence="1" id="KW-1133">Transmembrane helix</keyword>
<keyword evidence="1" id="KW-0812">Transmembrane</keyword>
<proteinExistence type="predicted"/>
<feature type="domain" description="DUF1279" evidence="2">
    <location>
        <begin position="237"/>
        <end position="321"/>
    </location>
</feature>